<feature type="compositionally biased region" description="Low complexity" evidence="8">
    <location>
        <begin position="636"/>
        <end position="648"/>
    </location>
</feature>
<organism evidence="11">
    <name type="scientific">Naegleria gruberi</name>
    <name type="common">Amoeba</name>
    <dbReference type="NCBI Taxonomy" id="5762"/>
    <lineage>
        <taxon>Eukaryota</taxon>
        <taxon>Discoba</taxon>
        <taxon>Heterolobosea</taxon>
        <taxon>Tetramitia</taxon>
        <taxon>Eutetramitia</taxon>
        <taxon>Vahlkampfiidae</taxon>
        <taxon>Naegleria</taxon>
    </lineage>
</organism>
<evidence type="ECO:0000256" key="4">
    <source>
        <dbReference type="ARBA" id="ARBA00023015"/>
    </source>
</evidence>
<reference evidence="10 11" key="1">
    <citation type="journal article" date="2010" name="Cell">
        <title>The genome of Naegleria gruberi illuminates early eukaryotic versatility.</title>
        <authorList>
            <person name="Fritz-Laylin L.K."/>
            <person name="Prochnik S.E."/>
            <person name="Ginger M.L."/>
            <person name="Dacks J.B."/>
            <person name="Carpenter M.L."/>
            <person name="Field M.C."/>
            <person name="Kuo A."/>
            <person name="Paredez A."/>
            <person name="Chapman J."/>
            <person name="Pham J."/>
            <person name="Shu S."/>
            <person name="Neupane R."/>
            <person name="Cipriano M."/>
            <person name="Mancuso J."/>
            <person name="Tu H."/>
            <person name="Salamov A."/>
            <person name="Lindquist E."/>
            <person name="Shapiro H."/>
            <person name="Lucas S."/>
            <person name="Grigoriev I.V."/>
            <person name="Cande W.Z."/>
            <person name="Fulton C."/>
            <person name="Rokhsar D.S."/>
            <person name="Dawson S.C."/>
        </authorList>
    </citation>
    <scope>NUCLEOTIDE SEQUENCE [LARGE SCALE GENOMIC DNA]</scope>
    <source>
        <strain evidence="10 11">NEG-M</strain>
    </source>
</reference>
<dbReference type="GO" id="GO:0045944">
    <property type="term" value="P:positive regulation of transcription by RNA polymerase II"/>
    <property type="evidence" value="ECO:0007669"/>
    <property type="project" value="TreeGrafter"/>
</dbReference>
<feature type="compositionally biased region" description="Low complexity" evidence="8">
    <location>
        <begin position="1"/>
        <end position="23"/>
    </location>
</feature>
<dbReference type="GO" id="GO:0005634">
    <property type="term" value="C:nucleus"/>
    <property type="evidence" value="ECO:0007669"/>
    <property type="project" value="UniProtKB-SubCell"/>
</dbReference>
<feature type="compositionally biased region" description="Low complexity" evidence="8">
    <location>
        <begin position="140"/>
        <end position="151"/>
    </location>
</feature>
<keyword evidence="6" id="KW-0804">Transcription</keyword>
<evidence type="ECO:0000256" key="6">
    <source>
        <dbReference type="ARBA" id="ARBA00023163"/>
    </source>
</evidence>
<dbReference type="Pfam" id="PF00172">
    <property type="entry name" value="Zn_clus"/>
    <property type="match status" value="1"/>
</dbReference>
<dbReference type="SUPFAM" id="SSF57701">
    <property type="entry name" value="Zn2/Cys6 DNA-binding domain"/>
    <property type="match status" value="1"/>
</dbReference>
<dbReference type="PANTHER" id="PTHR47782:SF12">
    <property type="entry name" value="ZN(II)2CYS6 TRANSCRIPTION FACTOR (EUROFUNG)"/>
    <property type="match status" value="1"/>
</dbReference>
<evidence type="ECO:0000256" key="3">
    <source>
        <dbReference type="ARBA" id="ARBA00022833"/>
    </source>
</evidence>
<feature type="domain" description="Zn(2)-C6 fungal-type" evidence="9">
    <location>
        <begin position="863"/>
        <end position="893"/>
    </location>
</feature>
<dbReference type="InterPro" id="IPR001138">
    <property type="entry name" value="Zn2Cys6_DnaBD"/>
</dbReference>
<keyword evidence="7" id="KW-0539">Nucleus</keyword>
<keyword evidence="2" id="KW-0479">Metal-binding</keyword>
<feature type="region of interest" description="Disordered" evidence="8">
    <location>
        <begin position="632"/>
        <end position="652"/>
    </location>
</feature>
<feature type="compositionally biased region" description="Low complexity" evidence="8">
    <location>
        <begin position="448"/>
        <end position="471"/>
    </location>
</feature>
<feature type="compositionally biased region" description="Basic residues" evidence="8">
    <location>
        <begin position="905"/>
        <end position="914"/>
    </location>
</feature>
<dbReference type="CDD" id="cd00067">
    <property type="entry name" value="GAL4"/>
    <property type="match status" value="1"/>
</dbReference>
<feature type="region of interest" description="Disordered" evidence="8">
    <location>
        <begin position="140"/>
        <end position="160"/>
    </location>
</feature>
<dbReference type="GO" id="GO:0043565">
    <property type="term" value="F:sequence-specific DNA binding"/>
    <property type="evidence" value="ECO:0007669"/>
    <property type="project" value="TreeGrafter"/>
</dbReference>
<dbReference type="GO" id="GO:0000981">
    <property type="term" value="F:DNA-binding transcription factor activity, RNA polymerase II-specific"/>
    <property type="evidence" value="ECO:0007669"/>
    <property type="project" value="InterPro"/>
</dbReference>
<keyword evidence="11" id="KW-1185">Reference proteome</keyword>
<comment type="subcellular location">
    <subcellularLocation>
        <location evidence="1">Nucleus</location>
    </subcellularLocation>
</comment>
<feature type="compositionally biased region" description="Polar residues" evidence="8">
    <location>
        <begin position="523"/>
        <end position="533"/>
    </location>
</feature>
<evidence type="ECO:0000256" key="8">
    <source>
        <dbReference type="SAM" id="MobiDB-lite"/>
    </source>
</evidence>
<proteinExistence type="predicted"/>
<evidence type="ECO:0000313" key="10">
    <source>
        <dbReference type="EMBL" id="EFC37483.1"/>
    </source>
</evidence>
<feature type="region of interest" description="Disordered" evidence="8">
    <location>
        <begin position="791"/>
        <end position="828"/>
    </location>
</feature>
<evidence type="ECO:0000256" key="5">
    <source>
        <dbReference type="ARBA" id="ARBA00023125"/>
    </source>
</evidence>
<feature type="region of interest" description="Disordered" evidence="8">
    <location>
        <begin position="403"/>
        <end position="585"/>
    </location>
</feature>
<dbReference type="OrthoDB" id="5355161at2759"/>
<feature type="compositionally biased region" description="Low complexity" evidence="8">
    <location>
        <begin position="403"/>
        <end position="414"/>
    </location>
</feature>
<name>D2W0I2_NAEGR</name>
<evidence type="ECO:0000313" key="11">
    <source>
        <dbReference type="Proteomes" id="UP000006671"/>
    </source>
</evidence>
<dbReference type="PROSITE" id="PS00463">
    <property type="entry name" value="ZN2_CY6_FUNGAL_1"/>
    <property type="match status" value="1"/>
</dbReference>
<feature type="region of interest" description="Disordered" evidence="8">
    <location>
        <begin position="687"/>
        <end position="706"/>
    </location>
</feature>
<feature type="compositionally biased region" description="Low complexity" evidence="8">
    <location>
        <begin position="562"/>
        <end position="585"/>
    </location>
</feature>
<dbReference type="InParanoid" id="D2W0I2"/>
<evidence type="ECO:0000256" key="2">
    <source>
        <dbReference type="ARBA" id="ARBA00022723"/>
    </source>
</evidence>
<feature type="compositionally biased region" description="Low complexity" evidence="8">
    <location>
        <begin position="540"/>
        <end position="553"/>
    </location>
</feature>
<dbReference type="GeneID" id="8861036"/>
<dbReference type="VEuPathDB" id="AmoebaDB:NAEGRDRAFT_74868"/>
<feature type="region of interest" description="Disordered" evidence="8">
    <location>
        <begin position="895"/>
        <end position="923"/>
    </location>
</feature>
<gene>
    <name evidence="10" type="ORF">NAEGRDRAFT_74868</name>
</gene>
<accession>D2W0I2</accession>
<feature type="compositionally biased region" description="Low complexity" evidence="8">
    <location>
        <begin position="791"/>
        <end position="819"/>
    </location>
</feature>
<dbReference type="KEGG" id="ngr:NAEGRDRAFT_74868"/>
<dbReference type="RefSeq" id="XP_002670227.1">
    <property type="nucleotide sequence ID" value="XM_002670181.1"/>
</dbReference>
<evidence type="ECO:0000259" key="9">
    <source>
        <dbReference type="PROSITE" id="PS50048"/>
    </source>
</evidence>
<dbReference type="PANTHER" id="PTHR47782">
    <property type="entry name" value="ZN(II)2CYS6 TRANSCRIPTION FACTOR (EUROFUNG)-RELATED"/>
    <property type="match status" value="1"/>
</dbReference>
<dbReference type="GO" id="GO:0008270">
    <property type="term" value="F:zinc ion binding"/>
    <property type="evidence" value="ECO:0007669"/>
    <property type="project" value="InterPro"/>
</dbReference>
<evidence type="ECO:0000256" key="1">
    <source>
        <dbReference type="ARBA" id="ARBA00004123"/>
    </source>
</evidence>
<dbReference type="Gene3D" id="4.10.240.10">
    <property type="entry name" value="Zn(2)-C6 fungal-type DNA-binding domain"/>
    <property type="match status" value="1"/>
</dbReference>
<feature type="compositionally biased region" description="Polar residues" evidence="8">
    <location>
        <begin position="422"/>
        <end position="447"/>
    </location>
</feature>
<protein>
    <submittedName>
        <fullName evidence="10">Predicted protein</fullName>
    </submittedName>
</protein>
<dbReference type="EMBL" id="GG738918">
    <property type="protein sequence ID" value="EFC37483.1"/>
    <property type="molecule type" value="Genomic_DNA"/>
</dbReference>
<keyword evidence="4" id="KW-0805">Transcription regulation</keyword>
<evidence type="ECO:0000256" key="7">
    <source>
        <dbReference type="ARBA" id="ARBA00023242"/>
    </source>
</evidence>
<dbReference type="Proteomes" id="UP000006671">
    <property type="component" value="Unassembled WGS sequence"/>
</dbReference>
<feature type="region of interest" description="Disordered" evidence="8">
    <location>
        <begin position="1"/>
        <end position="26"/>
    </location>
</feature>
<keyword evidence="5" id="KW-0238">DNA-binding</keyword>
<sequence>MNNNSSSLPSNNTSTLTTDSNNSINMLKNNKTDLNIVLTSTTSSQSLSNNQQHELPISSDVQPQFSTSELEGNIPLIDDSNISNLFLSQNAQQAIYSSSFNCNQQDHVGDEEEMVSSELSERKSGASVSNTSSLLNLILSSNNNNNTRHSSAGMNSSQAQQHVLNSVSNNQNSNPSQTSSFLQHLIQQQLIHNSSSSNNPTSFELYTLVNPATVSSNSISTDLDSVLLTTSTNYIRNNDEIDSDSNMIFMSSAATLPSTSCDSLLIGGGHNIIKHVQPQQPPQQQLFKTNIITSSSLTNCSGNHRGSVAVIPDNNNHNHNYQHLEEANNNSLKISVGGATEIDLATVNNKSAGNSNTGISDLNFHNNNNTSASPGSSLLSLMAGDGSSNMNINTNTNNNQIVMNNNNNNITGMNSTVGGGTRSSPSEANNYIMNSLNSNSFNSGQHHNNSSSTISNNNTSLSSNNNNNMNSHHQPPLHHNHSSQHSLMQSNNYNNGNVQNLPQHNTSSPPLVPNTHHHMLSLNPLSSQTNKASNMMMVGSTPPQQSSAAAATSIHPSSAGTLSSSPPLLYNGSSNNNLYPQQQQQQQHFNYSATMMMNNQSTSNNNTTTTAGPYGLKQNSTNMGLSGMMMKPDPHTTPSPSNHSSSTNGFNYNSQQTQYNNGGVIDNGYQHQQQPHQQNNVMYSNQPMSSSNHHNVTSASPNLSMDHQQGNIQFQFHQHTPNQKKRGRQSNSNTPQTYQFQYYNGNTFTSNGTKVTNTPQSTFQQSSYQPQPIMNNQQQIIHNFTPAPQQNFSNSNSSSGNAPSLMYNTNNNNTNGNMNSPASGIPREIEPFSSAETFNDEEDEDDDDEEENEDDDCEYHPIACVQCRSLHKKCDKKLPACTKCVSRGVECTYRTPKRNTSQPLPKKKKKKKNKSVSNKSSQPSQSVNLLVKTKVLDLYFTYLCPDFPLIDRSEMEFYLSDACPVGTPNKKEMEVLFMAIRALCEYRVGSVESGVKAVQEARQALSTVFTDYSNFYVACSYCFMSYVESLNHDIKTANFFLKLVDYHLQDIPTDQLDEKQQILKRYHAFAKTSVSNRLLNDFTGNVMDVIKQIPQLYSLSTGQSLPPEFQNIVNQEITSSNYQETLDVVETLFKLLHVQTDNLAKPVDIKDLRRIDLVYILMTNGLKIAILTKAGERKDLIEESALKITYTTYSQLYAFSSVDMMGYVALGARVHYHIVRAIEAGQRSNFTNGIISLDGKIGPIDYYEILASDLRAINLLKRYLRTPSPYFENLCSDIQTLLQNRGKGVIQSSPPTTLNTEFPNSQPVYNLDSTITQN</sequence>
<dbReference type="SMART" id="SM00066">
    <property type="entry name" value="GAL4"/>
    <property type="match status" value="1"/>
</dbReference>
<dbReference type="PROSITE" id="PS50048">
    <property type="entry name" value="ZN2_CY6_FUNGAL_2"/>
    <property type="match status" value="1"/>
</dbReference>
<feature type="compositionally biased region" description="Low complexity" evidence="8">
    <location>
        <begin position="491"/>
        <end position="500"/>
    </location>
</feature>
<dbReference type="OMA" id="QQIAMIN"/>
<dbReference type="InterPro" id="IPR036864">
    <property type="entry name" value="Zn2-C6_fun-type_DNA-bd_sf"/>
</dbReference>
<keyword evidence="3" id="KW-0862">Zinc</keyword>
<dbReference type="InterPro" id="IPR052202">
    <property type="entry name" value="Yeast_MetPath_Reg"/>
</dbReference>